<evidence type="ECO:0000259" key="1">
    <source>
        <dbReference type="Pfam" id="PF00753"/>
    </source>
</evidence>
<dbReference type="GO" id="GO:0016740">
    <property type="term" value="F:transferase activity"/>
    <property type="evidence" value="ECO:0007669"/>
    <property type="project" value="TreeGrafter"/>
</dbReference>
<organism evidence="2 3">
    <name type="scientific">Fervidicoccus fontis</name>
    <dbReference type="NCBI Taxonomy" id="683846"/>
    <lineage>
        <taxon>Archaea</taxon>
        <taxon>Thermoproteota</taxon>
        <taxon>Thermoprotei</taxon>
        <taxon>Fervidicoccales</taxon>
        <taxon>Fervidicoccaceae</taxon>
        <taxon>Fervidicoccus</taxon>
    </lineage>
</organism>
<gene>
    <name evidence="2" type="ORF">IOK49_04115</name>
</gene>
<protein>
    <submittedName>
        <fullName evidence="2">MBL fold metallo-hydrolase</fullName>
    </submittedName>
</protein>
<dbReference type="CDD" id="cd07713">
    <property type="entry name" value="DHPS-like_MBL-fold"/>
    <property type="match status" value="1"/>
</dbReference>
<dbReference type="Gene3D" id="3.60.15.10">
    <property type="entry name" value="Ribonuclease Z/Hydroxyacylglutathione hydrolase-like"/>
    <property type="match status" value="2"/>
</dbReference>
<dbReference type="InterPro" id="IPR052926">
    <property type="entry name" value="Metallo-beta-lactamase_dom"/>
</dbReference>
<name>A0A843A7G8_9CREN</name>
<comment type="caution">
    <text evidence="2">The sequence shown here is derived from an EMBL/GenBank/DDBJ whole genome shotgun (WGS) entry which is preliminary data.</text>
</comment>
<accession>A0A843A7G8</accession>
<feature type="domain" description="Metallo-beta-lactamase" evidence="1">
    <location>
        <begin position="20"/>
        <end position="145"/>
    </location>
</feature>
<dbReference type="EMBL" id="JADEZV010000002">
    <property type="protein sequence ID" value="MBE9391258.1"/>
    <property type="molecule type" value="Genomic_DNA"/>
</dbReference>
<dbReference type="InterPro" id="IPR041712">
    <property type="entry name" value="DHPS-like_MBL-fold"/>
</dbReference>
<dbReference type="PANTHER" id="PTHR13754">
    <property type="entry name" value="METALLO-BETA-LACTAMASE SUPERFAMILY PROTEIN"/>
    <property type="match status" value="1"/>
</dbReference>
<dbReference type="Pfam" id="PF00753">
    <property type="entry name" value="Lactamase_B"/>
    <property type="match status" value="1"/>
</dbReference>
<dbReference type="InterPro" id="IPR036866">
    <property type="entry name" value="RibonucZ/Hydroxyglut_hydro"/>
</dbReference>
<dbReference type="GO" id="GO:0016787">
    <property type="term" value="F:hydrolase activity"/>
    <property type="evidence" value="ECO:0007669"/>
    <property type="project" value="UniProtKB-KW"/>
</dbReference>
<sequence>MVVLNDNVPSPGLRNDWGWSLFIEFNGREILFDADTRGEIIAYNSQKLNIDLSSIDFSFLSHYHGDHYGGYEYFEGKKSFKVYVPDKDRILRKLGLLPIVVEKFEEIEEGVFSTGPLSSLGLKEHSMVLKIDDLNILIVGCSHPGIDVIAKKVFERLGKIYFTIGGFHEPPLRALDRLAEVSEYIAPAHCSGSRAKEYVKKKYGKKYVSVRTGSEIILPF</sequence>
<keyword evidence="2" id="KW-0378">Hydrolase</keyword>
<dbReference type="SUPFAM" id="SSF56281">
    <property type="entry name" value="Metallo-hydrolase/oxidoreductase"/>
    <property type="match status" value="1"/>
</dbReference>
<dbReference type="InterPro" id="IPR001279">
    <property type="entry name" value="Metallo-B-lactamas"/>
</dbReference>
<proteinExistence type="predicted"/>
<reference evidence="2" key="1">
    <citation type="submission" date="2020-10" db="EMBL/GenBank/DDBJ databases">
        <title>Fervidococcus fontis strain 3639Fd - the first crenarchaeon capable of growth on lipids.</title>
        <authorList>
            <person name="Kochetkova T.V."/>
            <person name="Elcheninov A.G."/>
            <person name="Toschakov S.V."/>
            <person name="Kublanov I.V."/>
        </authorList>
    </citation>
    <scope>NUCLEOTIDE SEQUENCE</scope>
    <source>
        <strain evidence="2">3639Fd</strain>
    </source>
</reference>
<evidence type="ECO:0000313" key="2">
    <source>
        <dbReference type="EMBL" id="MBE9391258.1"/>
    </source>
</evidence>
<dbReference type="RefSeq" id="WP_193803678.1">
    <property type="nucleotide sequence ID" value="NZ_JADEZV010000002.1"/>
</dbReference>
<dbReference type="Proteomes" id="UP000652307">
    <property type="component" value="Unassembled WGS sequence"/>
</dbReference>
<dbReference type="AlphaFoldDB" id="A0A843A7G8"/>
<dbReference type="PANTHER" id="PTHR13754:SF13">
    <property type="entry name" value="METALLO-BETA-LACTAMASE SUPERFAMILY PROTEIN (AFU_ORTHOLOGUE AFUA_3G07630)"/>
    <property type="match status" value="1"/>
</dbReference>
<evidence type="ECO:0000313" key="3">
    <source>
        <dbReference type="Proteomes" id="UP000652307"/>
    </source>
</evidence>